<gene>
    <name evidence="1" type="primary">SMKI15G5220</name>
    <name evidence="1" type="ORF">SMKI_15G5220</name>
</gene>
<name>A0AA35IV22_SACMI</name>
<dbReference type="EMBL" id="OX365771">
    <property type="protein sequence ID" value="CAI4036671.1"/>
    <property type="molecule type" value="Genomic_DNA"/>
</dbReference>
<sequence>MKLANVLGAVAFTSLMDWEASKEGYGIQYIQSTDGNENGLTAVALATNGSYIDDITVYGDNPILPWLQEFSAELDDLAQQLYSQGISQTQYNEGNVTCSIDLISDETINGSTLDKRGGKANNCGYFCGGNSCSGKKCSKCRKHFKTWHCK</sequence>
<dbReference type="Proteomes" id="UP001161438">
    <property type="component" value="Chromosome 15"/>
</dbReference>
<evidence type="ECO:0000313" key="2">
    <source>
        <dbReference type="Proteomes" id="UP001161438"/>
    </source>
</evidence>
<proteinExistence type="predicted"/>
<protein>
    <submittedName>
        <fullName evidence="1">Uncharacterized protein</fullName>
    </submittedName>
</protein>
<dbReference type="RefSeq" id="XP_056079789.1">
    <property type="nucleotide sequence ID" value="XM_056226029.1"/>
</dbReference>
<reference evidence="1" key="1">
    <citation type="submission" date="2022-10" db="EMBL/GenBank/DDBJ databases">
        <authorList>
            <person name="Byrne P K."/>
        </authorList>
    </citation>
    <scope>NUCLEOTIDE SEQUENCE</scope>
    <source>
        <strain evidence="1">IFO1815</strain>
    </source>
</reference>
<keyword evidence="2" id="KW-1185">Reference proteome</keyword>
<dbReference type="GeneID" id="80921578"/>
<evidence type="ECO:0000313" key="1">
    <source>
        <dbReference type="EMBL" id="CAI4036671.1"/>
    </source>
</evidence>
<accession>A0AA35IV22</accession>
<dbReference type="AlphaFoldDB" id="A0AA35IV22"/>
<organism evidence="1 2">
    <name type="scientific">Saccharomyces mikatae IFO 1815</name>
    <dbReference type="NCBI Taxonomy" id="226126"/>
    <lineage>
        <taxon>Eukaryota</taxon>
        <taxon>Fungi</taxon>
        <taxon>Dikarya</taxon>
        <taxon>Ascomycota</taxon>
        <taxon>Saccharomycotina</taxon>
        <taxon>Saccharomycetes</taxon>
        <taxon>Saccharomycetales</taxon>
        <taxon>Saccharomycetaceae</taxon>
        <taxon>Saccharomyces</taxon>
    </lineage>
</organism>